<evidence type="ECO:0000256" key="3">
    <source>
        <dbReference type="ARBA" id="ARBA00022664"/>
    </source>
</evidence>
<dbReference type="Pfam" id="PF08231">
    <property type="entry name" value="SYF2"/>
    <property type="match status" value="1"/>
</dbReference>
<dbReference type="PANTHER" id="PTHR13264">
    <property type="entry name" value="GCIP-INTERACTING PROTEIN P29"/>
    <property type="match status" value="1"/>
</dbReference>
<dbReference type="OMA" id="RRRMHND"/>
<dbReference type="AlphaFoldDB" id="A0A087TLH1"/>
<dbReference type="OrthoDB" id="199717at2759"/>
<dbReference type="GO" id="GO:0071014">
    <property type="term" value="C:post-mRNA release spliceosomal complex"/>
    <property type="evidence" value="ECO:0007669"/>
    <property type="project" value="TreeGrafter"/>
</dbReference>
<keyword evidence="6 7" id="KW-0539">Nucleus</keyword>
<dbReference type="GO" id="GO:0000398">
    <property type="term" value="P:mRNA splicing, via spliceosome"/>
    <property type="evidence" value="ECO:0007669"/>
    <property type="project" value="UniProtKB-UniRule"/>
</dbReference>
<dbReference type="GO" id="GO:0000974">
    <property type="term" value="C:Prp19 complex"/>
    <property type="evidence" value="ECO:0007669"/>
    <property type="project" value="TreeGrafter"/>
</dbReference>
<evidence type="ECO:0000256" key="4">
    <source>
        <dbReference type="ARBA" id="ARBA00022728"/>
    </source>
</evidence>
<comment type="function">
    <text evidence="7">Involved in pre-mRNA splicing.</text>
</comment>
<accession>A0A087TLH1</accession>
<feature type="non-terminal residue" evidence="8">
    <location>
        <position position="219"/>
    </location>
</feature>
<keyword evidence="5 7" id="KW-0508">mRNA splicing</keyword>
<comment type="similarity">
    <text evidence="2 7">Belongs to the SYF2 family.</text>
</comment>
<organism evidence="8 9">
    <name type="scientific">Stegodyphus mimosarum</name>
    <name type="common">African social velvet spider</name>
    <dbReference type="NCBI Taxonomy" id="407821"/>
    <lineage>
        <taxon>Eukaryota</taxon>
        <taxon>Metazoa</taxon>
        <taxon>Ecdysozoa</taxon>
        <taxon>Arthropoda</taxon>
        <taxon>Chelicerata</taxon>
        <taxon>Arachnida</taxon>
        <taxon>Araneae</taxon>
        <taxon>Araneomorphae</taxon>
        <taxon>Entelegynae</taxon>
        <taxon>Eresoidea</taxon>
        <taxon>Eresidae</taxon>
        <taxon>Stegodyphus</taxon>
    </lineage>
</organism>
<name>A0A087TLH1_STEMI</name>
<keyword evidence="9" id="KW-1185">Reference proteome</keyword>
<dbReference type="EMBL" id="KK115764">
    <property type="protein sequence ID" value="KFM65960.1"/>
    <property type="molecule type" value="Genomic_DNA"/>
</dbReference>
<evidence type="ECO:0000256" key="1">
    <source>
        <dbReference type="ARBA" id="ARBA00004123"/>
    </source>
</evidence>
<comment type="subcellular location">
    <subcellularLocation>
        <location evidence="1 7">Nucleus</location>
    </subcellularLocation>
</comment>
<gene>
    <name evidence="8" type="ORF">X975_15875</name>
</gene>
<evidence type="ECO:0000256" key="5">
    <source>
        <dbReference type="ARBA" id="ARBA00023187"/>
    </source>
</evidence>
<evidence type="ECO:0000256" key="2">
    <source>
        <dbReference type="ARBA" id="ARBA00010028"/>
    </source>
</evidence>
<evidence type="ECO:0000313" key="8">
    <source>
        <dbReference type="EMBL" id="KFM65960.1"/>
    </source>
</evidence>
<protein>
    <recommendedName>
        <fullName evidence="7">Pre-mRNA-splicing factor SYF2</fullName>
    </recommendedName>
</protein>
<comment type="subunit">
    <text evidence="7">May be part of a spliceosome complex.</text>
</comment>
<dbReference type="PANTHER" id="PTHR13264:SF5">
    <property type="entry name" value="PRE-MRNA-SPLICING FACTOR SYF2"/>
    <property type="match status" value="1"/>
</dbReference>
<keyword evidence="4 7" id="KW-0747">Spliceosome</keyword>
<evidence type="ECO:0000256" key="6">
    <source>
        <dbReference type="ARBA" id="ARBA00023242"/>
    </source>
</evidence>
<dbReference type="GO" id="GO:0071013">
    <property type="term" value="C:catalytic step 2 spliceosome"/>
    <property type="evidence" value="ECO:0007669"/>
    <property type="project" value="TreeGrafter"/>
</dbReference>
<dbReference type="Proteomes" id="UP000054359">
    <property type="component" value="Unassembled WGS sequence"/>
</dbReference>
<proteinExistence type="inferred from homology"/>
<dbReference type="STRING" id="407821.A0A087TLH1"/>
<reference evidence="8 9" key="1">
    <citation type="submission" date="2013-11" db="EMBL/GenBank/DDBJ databases">
        <title>Genome sequencing of Stegodyphus mimosarum.</title>
        <authorList>
            <person name="Bechsgaard J."/>
        </authorList>
    </citation>
    <scope>NUCLEOTIDE SEQUENCE [LARGE SCALE GENOMIC DNA]</scope>
</reference>
<evidence type="ECO:0000256" key="7">
    <source>
        <dbReference type="RuleBase" id="RU367148"/>
    </source>
</evidence>
<keyword evidence="3 7" id="KW-0507">mRNA processing</keyword>
<sequence>MAQCSINDRLKKFEELKFRRKESRKLNREEVEEEDRRLKLPPNYEKKNKWAQYFIEEEEKKQEAAAKGEDYKRTKLLNVTAEDAAKWERLKKKKNPDPGFSSYEDAAIRQYDRLTKKMKPDMDAYLKQKEKMGEAFYPTKDTIIIGLHQDSKESIDNMVEDLEKQIDKHSKFSRRRRYNDDADINYINERNMKFNKKLERFYGQYTAEIKQNLERGTAI</sequence>
<dbReference type="InterPro" id="IPR013260">
    <property type="entry name" value="mRNA_splic_SYF2"/>
</dbReference>
<evidence type="ECO:0000313" key="9">
    <source>
        <dbReference type="Proteomes" id="UP000054359"/>
    </source>
</evidence>